<keyword evidence="3" id="KW-1185">Reference proteome</keyword>
<reference evidence="2" key="1">
    <citation type="submission" date="2022-11" db="EMBL/GenBank/DDBJ databases">
        <authorList>
            <person name="Petersen C."/>
        </authorList>
    </citation>
    <scope>NUCLEOTIDE SEQUENCE</scope>
    <source>
        <strain evidence="2">IBT 21917</strain>
    </source>
</reference>
<evidence type="ECO:0000313" key="3">
    <source>
        <dbReference type="Proteomes" id="UP001146351"/>
    </source>
</evidence>
<dbReference type="EMBL" id="JAPQKO010000003">
    <property type="protein sequence ID" value="KAJ5173214.1"/>
    <property type="molecule type" value="Genomic_DNA"/>
</dbReference>
<feature type="region of interest" description="Disordered" evidence="1">
    <location>
        <begin position="268"/>
        <end position="335"/>
    </location>
</feature>
<name>A0A9W9LRD1_9EURO</name>
<dbReference type="InterPro" id="IPR004354">
    <property type="entry name" value="Meiotic_Rec114"/>
</dbReference>
<organism evidence="2 3">
    <name type="scientific">Penicillium capsulatum</name>
    <dbReference type="NCBI Taxonomy" id="69766"/>
    <lineage>
        <taxon>Eukaryota</taxon>
        <taxon>Fungi</taxon>
        <taxon>Dikarya</taxon>
        <taxon>Ascomycota</taxon>
        <taxon>Pezizomycotina</taxon>
        <taxon>Eurotiomycetes</taxon>
        <taxon>Eurotiomycetidae</taxon>
        <taxon>Eurotiales</taxon>
        <taxon>Aspergillaceae</taxon>
        <taxon>Penicillium</taxon>
    </lineage>
</organism>
<comment type="caution">
    <text evidence="2">The sequence shown here is derived from an EMBL/GenBank/DDBJ whole genome shotgun (WGS) entry which is preliminary data.</text>
</comment>
<evidence type="ECO:0000313" key="2">
    <source>
        <dbReference type="EMBL" id="KAJ5173214.1"/>
    </source>
</evidence>
<accession>A0A9W9LRD1</accession>
<dbReference type="GO" id="GO:0007131">
    <property type="term" value="P:reciprocal meiotic recombination"/>
    <property type="evidence" value="ECO:0007669"/>
    <property type="project" value="InterPro"/>
</dbReference>
<feature type="compositionally biased region" description="Polar residues" evidence="1">
    <location>
        <begin position="291"/>
        <end position="335"/>
    </location>
</feature>
<feature type="compositionally biased region" description="Polar residues" evidence="1">
    <location>
        <begin position="233"/>
        <end position="246"/>
    </location>
</feature>
<sequence length="456" mass="50632">MWNPSQSIQLNLAKFSHAITTTDRPGPMAWTHVNSNDDLSCVLEKFDEISSAPSKLILRVIQYKNVLEQIDLAYWVRTIRPSPAQGDISQKPAFAVVVKSPCLAVKYPQGGHRRDQVPVDRGQHSHASPPTSRFFFIMGLRTSLGRHDEEYEQYNARYGYKRNFLLYYAGVYALRNDKLVPVHVPVAYVSNAWSTKAPIPPSPSSASTYNMASTVGRKSPDTQALDHNLGVGNLQSDSTLPSSQKTALAFQIPETRSPAVSVHYDESQLNQMLPPKRQLPFVKPGQKRVRTNSSQPDSAQPNPQVTSVDQVLDPPSSQISNPMTRRCNSLRSDSQSQPLVSTQLYTVAADTSLVAADLENTQPYSLSAPANEQQVSESIVPGFDGCVGNSDAGDQQTQRTAETLENQLALYLSSPTPERVAFLENWMCELIEDDGFMRLCQDVEATWRRFAFGIKK</sequence>
<protein>
    <submittedName>
        <fullName evidence="2">Uncharacterized protein</fullName>
    </submittedName>
</protein>
<dbReference type="Proteomes" id="UP001146351">
    <property type="component" value="Unassembled WGS sequence"/>
</dbReference>
<dbReference type="AlphaFoldDB" id="A0A9W9LRD1"/>
<gene>
    <name evidence="2" type="ORF">N7492_005807</name>
</gene>
<reference evidence="2" key="2">
    <citation type="journal article" date="2023" name="IMA Fungus">
        <title>Comparative genomic study of the Penicillium genus elucidates a diverse pangenome and 15 lateral gene transfer events.</title>
        <authorList>
            <person name="Petersen C."/>
            <person name="Sorensen T."/>
            <person name="Nielsen M.R."/>
            <person name="Sondergaard T.E."/>
            <person name="Sorensen J.L."/>
            <person name="Fitzpatrick D.A."/>
            <person name="Frisvad J.C."/>
            <person name="Nielsen K.L."/>
        </authorList>
    </citation>
    <scope>NUCLEOTIDE SEQUENCE</scope>
    <source>
        <strain evidence="2">IBT 21917</strain>
    </source>
</reference>
<feature type="region of interest" description="Disordered" evidence="1">
    <location>
        <begin position="197"/>
        <end position="247"/>
    </location>
</feature>
<evidence type="ECO:0000256" key="1">
    <source>
        <dbReference type="SAM" id="MobiDB-lite"/>
    </source>
</evidence>
<dbReference type="Pfam" id="PF03525">
    <property type="entry name" value="Meiotic_rec114"/>
    <property type="match status" value="1"/>
</dbReference>
<proteinExistence type="predicted"/>
<dbReference type="OrthoDB" id="5360255at2759"/>